<organism evidence="2">
    <name type="scientific">Caenorhabditis brenneri</name>
    <name type="common">Nematode worm</name>
    <dbReference type="NCBI Taxonomy" id="135651"/>
    <lineage>
        <taxon>Eukaryota</taxon>
        <taxon>Metazoa</taxon>
        <taxon>Ecdysozoa</taxon>
        <taxon>Nematoda</taxon>
        <taxon>Chromadorea</taxon>
        <taxon>Rhabditida</taxon>
        <taxon>Rhabditina</taxon>
        <taxon>Rhabditomorpha</taxon>
        <taxon>Rhabditoidea</taxon>
        <taxon>Rhabditidae</taxon>
        <taxon>Peloderinae</taxon>
        <taxon>Caenorhabditis</taxon>
    </lineage>
</organism>
<dbReference type="AlphaFoldDB" id="G0PF67"/>
<evidence type="ECO:0000313" key="1">
    <source>
        <dbReference type="EMBL" id="EGT53640.1"/>
    </source>
</evidence>
<gene>
    <name evidence="1" type="ORF">CAEBREN_31010</name>
</gene>
<protein>
    <submittedName>
        <fullName evidence="1">Uncharacterized protein</fullName>
    </submittedName>
</protein>
<evidence type="ECO:0000313" key="2">
    <source>
        <dbReference type="Proteomes" id="UP000008068"/>
    </source>
</evidence>
<dbReference type="HOGENOM" id="CLU_3175867_0_0_1"/>
<accession>G0PF67</accession>
<dbReference type="Proteomes" id="UP000008068">
    <property type="component" value="Unassembled WGS sequence"/>
</dbReference>
<sequence length="47" mass="5230">MVQGCVKTVPPEEYYPTSTFPAVDLCDMCKIDDIEPDLQAGQFFESA</sequence>
<dbReference type="EMBL" id="GL380348">
    <property type="protein sequence ID" value="EGT53640.1"/>
    <property type="molecule type" value="Genomic_DNA"/>
</dbReference>
<dbReference type="InParanoid" id="G0PF67"/>
<proteinExistence type="predicted"/>
<name>G0PF67_CAEBE</name>
<keyword evidence="2" id="KW-1185">Reference proteome</keyword>
<reference evidence="2" key="1">
    <citation type="submission" date="2011-07" db="EMBL/GenBank/DDBJ databases">
        <authorList>
            <consortium name="Caenorhabditis brenneri Sequencing and Analysis Consortium"/>
            <person name="Wilson R.K."/>
        </authorList>
    </citation>
    <scope>NUCLEOTIDE SEQUENCE [LARGE SCALE GENOMIC DNA]</scope>
    <source>
        <strain evidence="2">PB2801</strain>
    </source>
</reference>